<dbReference type="Pfam" id="PF01450">
    <property type="entry name" value="KARI_C"/>
    <property type="match status" value="1"/>
</dbReference>
<evidence type="ECO:0000313" key="12">
    <source>
        <dbReference type="Proteomes" id="UP000609879"/>
    </source>
</evidence>
<dbReference type="SUPFAM" id="SSF51735">
    <property type="entry name" value="NAD(P)-binding Rossmann-fold domains"/>
    <property type="match status" value="1"/>
</dbReference>
<dbReference type="SUPFAM" id="SSF48179">
    <property type="entry name" value="6-phosphogluconate dehydrogenase C-terminal domain-like"/>
    <property type="match status" value="1"/>
</dbReference>
<dbReference type="InterPro" id="IPR013116">
    <property type="entry name" value="KARI_N"/>
</dbReference>
<dbReference type="PANTHER" id="PTHR21371:SF1">
    <property type="entry name" value="KETOL-ACID REDUCTOISOMERASE, MITOCHONDRIAL"/>
    <property type="match status" value="1"/>
</dbReference>
<dbReference type="InterPro" id="IPR000506">
    <property type="entry name" value="KARI_C"/>
</dbReference>
<evidence type="ECO:0000256" key="7">
    <source>
        <dbReference type="HAMAP-Rule" id="MF_00435"/>
    </source>
</evidence>
<reference evidence="11 12" key="1">
    <citation type="submission" date="2021-01" db="EMBL/GenBank/DDBJ databases">
        <title>Whole genome shotgun sequence of Actinoplanes deccanensis NBRC 13994.</title>
        <authorList>
            <person name="Komaki H."/>
            <person name="Tamura T."/>
        </authorList>
    </citation>
    <scope>NUCLEOTIDE SEQUENCE [LARGE SCALE GENOMIC DNA]</scope>
    <source>
        <strain evidence="11 12">NBRC 13994</strain>
    </source>
</reference>
<dbReference type="Gene3D" id="6.10.240.10">
    <property type="match status" value="1"/>
</dbReference>
<dbReference type="HAMAP" id="MF_00435">
    <property type="entry name" value="IlvC"/>
    <property type="match status" value="1"/>
</dbReference>
<dbReference type="InterPro" id="IPR013023">
    <property type="entry name" value="KARI"/>
</dbReference>
<evidence type="ECO:0000256" key="3">
    <source>
        <dbReference type="ARBA" id="ARBA00010318"/>
    </source>
</evidence>
<evidence type="ECO:0000256" key="6">
    <source>
        <dbReference type="ARBA" id="ARBA00023304"/>
    </source>
</evidence>
<dbReference type="NCBIfam" id="NF009940">
    <property type="entry name" value="PRK13403.1"/>
    <property type="match status" value="1"/>
</dbReference>
<feature type="binding site" evidence="7">
    <location>
        <position position="135"/>
    </location>
    <ligand>
        <name>NADP(+)</name>
        <dbReference type="ChEBI" id="CHEBI:58349"/>
    </ligand>
</feature>
<dbReference type="InterPro" id="IPR036291">
    <property type="entry name" value="NAD(P)-bd_dom_sf"/>
</dbReference>
<feature type="binding site" evidence="7">
    <location>
        <position position="52"/>
    </location>
    <ligand>
        <name>NADP(+)</name>
        <dbReference type="ChEBI" id="CHEBI:58349"/>
    </ligand>
</feature>
<keyword evidence="7" id="KW-0521">NADP</keyword>
<dbReference type="Gene3D" id="3.40.50.720">
    <property type="entry name" value="NAD(P)-binding Rossmann-like Domain"/>
    <property type="match status" value="1"/>
</dbReference>
<feature type="domain" description="KARI N-terminal Rossmann" evidence="9">
    <location>
        <begin position="3"/>
        <end position="183"/>
    </location>
</feature>
<dbReference type="EMBL" id="BOMI01000186">
    <property type="protein sequence ID" value="GID80166.1"/>
    <property type="molecule type" value="Genomic_DNA"/>
</dbReference>
<comment type="pathway">
    <text evidence="2 7">Amino-acid biosynthesis; L-isoleucine biosynthesis; L-isoleucine from 2-oxobutanoate: step 2/4.</text>
</comment>
<keyword evidence="12" id="KW-1185">Reference proteome</keyword>
<evidence type="ECO:0000256" key="2">
    <source>
        <dbReference type="ARBA" id="ARBA00004885"/>
    </source>
</evidence>
<dbReference type="NCBIfam" id="TIGR00026">
    <property type="entry name" value="hi_GC_TIGR00026"/>
    <property type="match status" value="1"/>
</dbReference>
<dbReference type="Pfam" id="PF04075">
    <property type="entry name" value="F420H2_quin_red"/>
    <property type="match status" value="1"/>
</dbReference>
<feature type="domain" description="KARI C-terminal knotted" evidence="10">
    <location>
        <begin position="184"/>
        <end position="329"/>
    </location>
</feature>
<feature type="binding site" evidence="7 8">
    <location>
        <position position="192"/>
    </location>
    <ligand>
        <name>Mg(2+)</name>
        <dbReference type="ChEBI" id="CHEBI:18420"/>
        <label>1</label>
    </ligand>
</feature>
<feature type="active site" evidence="7">
    <location>
        <position position="109"/>
    </location>
</feature>
<evidence type="ECO:0000256" key="5">
    <source>
        <dbReference type="ARBA" id="ARBA00023002"/>
    </source>
</evidence>
<proteinExistence type="inferred from homology"/>
<dbReference type="EC" id="1.1.1.86" evidence="7"/>
<feature type="binding site" evidence="7 8">
    <location>
        <position position="228"/>
    </location>
    <ligand>
        <name>Mg(2+)</name>
        <dbReference type="ChEBI" id="CHEBI:18420"/>
        <label>2</label>
    </ligand>
</feature>
<keyword evidence="7 8" id="KW-0479">Metal-binding</keyword>
<sequence>MTVEVYYDDDADLSIIQGRRVAVLGYGSQGHAHALSLRDSGVDVTVGLRPGSAGRAAAEEQGLPVRTPAEACAWADVIVVLVPDTAQRALYTESIEPHLTPGKALLFAHGFAVRFGLVAPPAGVDVALVAPKAPGHLVRREYSTGRGVPVLVAVEQDATGGAWPLALSYAKAIGGTRAGALRTTFADETETDLFGEQAVLAGGLTALVTAGFEVLTEAGYAPEIAYFECLHELKLVVDLMYEGGLAAMRHSISDTAEFGDYTRGPRIIDGHVRDEMRWILTEIRNGTFAAELIDDVEHGGSRLGKLRQAAATHPLEEVGARLRGMMPWTRRAEPEQPTADMDLAAVPDDGWRHDQARLLATADEAGTTDAIKAVLGDVAAPLVVLTTRGARTGREVRTPLIRVEHDGRYAVIASKGGNTRNPAWYHNAVAHPEVELWDGTAHGRFTARPAEGAERDLWWDRAAAVWPSFTGYRAKTDRHIPVLILTPEATA</sequence>
<dbReference type="NCBIfam" id="TIGR00465">
    <property type="entry name" value="ilvC"/>
    <property type="match status" value="1"/>
</dbReference>
<comment type="catalytic activity">
    <reaction evidence="7">
        <text>(2R,3R)-2,3-dihydroxy-3-methylpentanoate + NADP(+) = (S)-2-ethyl-2-hydroxy-3-oxobutanoate + NADPH + H(+)</text>
        <dbReference type="Rhea" id="RHEA:13493"/>
        <dbReference type="ChEBI" id="CHEBI:15378"/>
        <dbReference type="ChEBI" id="CHEBI:49256"/>
        <dbReference type="ChEBI" id="CHEBI:49258"/>
        <dbReference type="ChEBI" id="CHEBI:57783"/>
        <dbReference type="ChEBI" id="CHEBI:58349"/>
        <dbReference type="EC" id="1.1.1.86"/>
    </reaction>
</comment>
<dbReference type="Gene3D" id="2.30.110.10">
    <property type="entry name" value="Electron Transport, Fmn-binding Protein, Chain A"/>
    <property type="match status" value="1"/>
</dbReference>
<organism evidence="11 12">
    <name type="scientific">Paractinoplanes deccanensis</name>
    <dbReference type="NCBI Taxonomy" id="113561"/>
    <lineage>
        <taxon>Bacteria</taxon>
        <taxon>Bacillati</taxon>
        <taxon>Actinomycetota</taxon>
        <taxon>Actinomycetes</taxon>
        <taxon>Micromonosporales</taxon>
        <taxon>Micromonosporaceae</taxon>
        <taxon>Paractinoplanes</taxon>
    </lineage>
</organism>
<comment type="function">
    <text evidence="7">Involved in the biosynthesis of branched-chain amino acids (BCAA). Catalyzes an alkyl-migration followed by a ketol-acid reduction of (S)-2-acetolactate (S2AL) to yield (R)-2,3-dihydroxy-isovalerate. In the isomerase reaction, S2AL is rearranged via a Mg-dependent methyl migration to produce 3-hydroxy-3-methyl-2-ketobutyrate (HMKB). In the reductase reaction, this 2-ketoacid undergoes a metal-dependent reduction by NADPH to yield (R)-2,3-dihydroxy-isovalerate.</text>
</comment>
<comment type="caution">
    <text evidence="11">The sequence shown here is derived from an EMBL/GenBank/DDBJ whole genome shotgun (WGS) entry which is preliminary data.</text>
</comment>
<keyword evidence="4 7" id="KW-0028">Amino-acid biosynthesis</keyword>
<accession>A0ABQ3YJI9</accession>
<feature type="binding site" evidence="7 8">
    <location>
        <position position="253"/>
    </location>
    <ligand>
        <name>substrate</name>
    </ligand>
</feature>
<protein>
    <recommendedName>
        <fullName evidence="7">Ketol-acid reductoisomerase (NADP(+))</fullName>
        <shortName evidence="7">KARI</shortName>
        <ecNumber evidence="7">1.1.1.86</ecNumber>
    </recommendedName>
    <alternativeName>
        <fullName evidence="7">Acetohydroxy-acid isomeroreductase</fullName>
        <shortName evidence="7">AHIR</shortName>
    </alternativeName>
    <alternativeName>
        <fullName evidence="7">Alpha-keto-beta-hydroxylacyl reductoisomerase</fullName>
    </alternativeName>
</protein>
<dbReference type="InterPro" id="IPR004378">
    <property type="entry name" value="F420H2_quin_Rdtase"/>
</dbReference>
<comment type="similarity">
    <text evidence="3 7 8">Belongs to the ketol-acid reductoisomerase family.</text>
</comment>
<feature type="binding site" evidence="7">
    <location>
        <begin position="26"/>
        <end position="29"/>
    </location>
    <ligand>
        <name>NADP(+)</name>
        <dbReference type="ChEBI" id="CHEBI:58349"/>
    </ligand>
</feature>
<evidence type="ECO:0000256" key="1">
    <source>
        <dbReference type="ARBA" id="ARBA00004864"/>
    </source>
</evidence>
<dbReference type="Proteomes" id="UP000609879">
    <property type="component" value="Unassembled WGS sequence"/>
</dbReference>
<dbReference type="PROSITE" id="PS51851">
    <property type="entry name" value="KARI_C"/>
    <property type="match status" value="1"/>
</dbReference>
<gene>
    <name evidence="7" type="primary">ilvC</name>
    <name evidence="11" type="ORF">Ade02nite_88070</name>
</gene>
<evidence type="ECO:0000256" key="4">
    <source>
        <dbReference type="ARBA" id="ARBA00022605"/>
    </source>
</evidence>
<feature type="binding site" evidence="7 8">
    <location>
        <position position="192"/>
    </location>
    <ligand>
        <name>Mg(2+)</name>
        <dbReference type="ChEBI" id="CHEBI:18420"/>
        <label>2</label>
    </ligand>
</feature>
<dbReference type="PROSITE" id="PS51850">
    <property type="entry name" value="KARI_N"/>
    <property type="match status" value="1"/>
</dbReference>
<keyword evidence="6 7" id="KW-0100">Branched-chain amino acid biosynthesis</keyword>
<name>A0ABQ3YJI9_9ACTN</name>
<evidence type="ECO:0000256" key="8">
    <source>
        <dbReference type="PROSITE-ProRule" id="PRU01198"/>
    </source>
</evidence>
<comment type="catalytic activity">
    <reaction evidence="7">
        <text>(2R)-2,3-dihydroxy-3-methylbutanoate + NADP(+) = (2S)-2-acetolactate + NADPH + H(+)</text>
        <dbReference type="Rhea" id="RHEA:22068"/>
        <dbReference type="ChEBI" id="CHEBI:15378"/>
        <dbReference type="ChEBI" id="CHEBI:49072"/>
        <dbReference type="ChEBI" id="CHEBI:57783"/>
        <dbReference type="ChEBI" id="CHEBI:58349"/>
        <dbReference type="ChEBI" id="CHEBI:58476"/>
        <dbReference type="EC" id="1.1.1.86"/>
    </reaction>
</comment>
<feature type="binding site" evidence="7 8">
    <location>
        <position position="232"/>
    </location>
    <ligand>
        <name>Mg(2+)</name>
        <dbReference type="ChEBI" id="CHEBI:18420"/>
        <label>2</label>
    </ligand>
</feature>
<keyword evidence="5 7" id="KW-0560">Oxidoreductase</keyword>
<evidence type="ECO:0000259" key="10">
    <source>
        <dbReference type="PROSITE" id="PS51851"/>
    </source>
</evidence>
<comment type="caution">
    <text evidence="7">Lacks conserved residue(s) required for the propagation of feature annotation.</text>
</comment>
<evidence type="ECO:0000313" key="11">
    <source>
        <dbReference type="EMBL" id="GID80166.1"/>
    </source>
</evidence>
<keyword evidence="7 8" id="KW-0460">Magnesium</keyword>
<feature type="binding site" evidence="7 8">
    <location>
        <position position="196"/>
    </location>
    <ligand>
        <name>Mg(2+)</name>
        <dbReference type="ChEBI" id="CHEBI:18420"/>
        <label>1</label>
    </ligand>
</feature>
<comment type="pathway">
    <text evidence="1 7">Amino-acid biosynthesis; L-valine biosynthesis; L-valine from pyruvate: step 2/4.</text>
</comment>
<evidence type="ECO:0000259" key="9">
    <source>
        <dbReference type="PROSITE" id="PS51850"/>
    </source>
</evidence>
<dbReference type="InterPro" id="IPR012349">
    <property type="entry name" value="Split_barrel_FMN-bd"/>
</dbReference>
<dbReference type="NCBIfam" id="NF004017">
    <property type="entry name" value="PRK05479.1"/>
    <property type="match status" value="1"/>
</dbReference>
<feature type="binding site" evidence="7">
    <location>
        <position position="49"/>
    </location>
    <ligand>
        <name>NADP(+)</name>
        <dbReference type="ChEBI" id="CHEBI:58349"/>
    </ligand>
</feature>
<dbReference type="InterPro" id="IPR008927">
    <property type="entry name" value="6-PGluconate_DH-like_C_sf"/>
</dbReference>
<comment type="cofactor">
    <cofactor evidence="7">
        <name>Mg(2+)</name>
        <dbReference type="ChEBI" id="CHEBI:18420"/>
    </cofactor>
    <text evidence="7">Binds 2 magnesium ions per subunit.</text>
</comment>
<dbReference type="Pfam" id="PF07991">
    <property type="entry name" value="KARI_N"/>
    <property type="match status" value="1"/>
</dbReference>
<dbReference type="PANTHER" id="PTHR21371">
    <property type="entry name" value="KETOL-ACID REDUCTOISOMERASE, MITOCHONDRIAL"/>
    <property type="match status" value="1"/>
</dbReference>